<organism evidence="2 3">
    <name type="scientific">Sphingobacterium ginsenosidimutans</name>
    <dbReference type="NCBI Taxonomy" id="687845"/>
    <lineage>
        <taxon>Bacteria</taxon>
        <taxon>Pseudomonadati</taxon>
        <taxon>Bacteroidota</taxon>
        <taxon>Sphingobacteriia</taxon>
        <taxon>Sphingobacteriales</taxon>
        <taxon>Sphingobacteriaceae</taxon>
        <taxon>Sphingobacterium</taxon>
    </lineage>
</organism>
<comment type="caution">
    <text evidence="2">The sequence shown here is derived from an EMBL/GenBank/DDBJ whole genome shotgun (WGS) entry which is preliminary data.</text>
</comment>
<accession>A0ABP8A7N3</accession>
<gene>
    <name evidence="2" type="ORF">GCM10022218_32130</name>
</gene>
<dbReference type="RefSeq" id="WP_257090927.1">
    <property type="nucleotide sequence ID" value="NZ_BAAAZK010000007.1"/>
</dbReference>
<keyword evidence="3" id="KW-1185">Reference proteome</keyword>
<dbReference type="EMBL" id="BAAAZK010000007">
    <property type="protein sequence ID" value="GAA4179470.1"/>
    <property type="molecule type" value="Genomic_DNA"/>
</dbReference>
<feature type="compositionally biased region" description="Polar residues" evidence="1">
    <location>
        <begin position="35"/>
        <end position="45"/>
    </location>
</feature>
<proteinExistence type="predicted"/>
<reference evidence="3" key="1">
    <citation type="journal article" date="2019" name="Int. J. Syst. Evol. Microbiol.">
        <title>The Global Catalogue of Microorganisms (GCM) 10K type strain sequencing project: providing services to taxonomists for standard genome sequencing and annotation.</title>
        <authorList>
            <consortium name="The Broad Institute Genomics Platform"/>
            <consortium name="The Broad Institute Genome Sequencing Center for Infectious Disease"/>
            <person name="Wu L."/>
            <person name="Ma J."/>
        </authorList>
    </citation>
    <scope>NUCLEOTIDE SEQUENCE [LARGE SCALE GENOMIC DNA]</scope>
    <source>
        <strain evidence="3">JCM 16722</strain>
    </source>
</reference>
<evidence type="ECO:0000256" key="1">
    <source>
        <dbReference type="SAM" id="MobiDB-lite"/>
    </source>
</evidence>
<evidence type="ECO:0000313" key="2">
    <source>
        <dbReference type="EMBL" id="GAA4179470.1"/>
    </source>
</evidence>
<feature type="region of interest" description="Disordered" evidence="1">
    <location>
        <begin position="27"/>
        <end position="55"/>
    </location>
</feature>
<protein>
    <submittedName>
        <fullName evidence="2">Uncharacterized protein</fullName>
    </submittedName>
</protein>
<name>A0ABP8A7N3_9SPHI</name>
<sequence length="55" mass="6131">MKKKLAYIAPKVKTLLIELEQGIAAASATARPENSKGQVSEQWEVSDTDNRTIDW</sequence>
<dbReference type="Proteomes" id="UP001500167">
    <property type="component" value="Unassembled WGS sequence"/>
</dbReference>
<evidence type="ECO:0000313" key="3">
    <source>
        <dbReference type="Proteomes" id="UP001500167"/>
    </source>
</evidence>